<dbReference type="AlphaFoldDB" id="A0AAN9QS43"/>
<reference evidence="1 2" key="1">
    <citation type="submission" date="2024-01" db="EMBL/GenBank/DDBJ databases">
        <title>The genomes of 5 underutilized Papilionoideae crops provide insights into root nodulation and disease resistanc.</title>
        <authorList>
            <person name="Jiang F."/>
        </authorList>
    </citation>
    <scope>NUCLEOTIDE SEQUENCE [LARGE SCALE GENOMIC DNA]</scope>
    <source>
        <strain evidence="1">LVBAO_FW01</strain>
        <tissue evidence="1">Leaves</tissue>
    </source>
</reference>
<evidence type="ECO:0000313" key="2">
    <source>
        <dbReference type="Proteomes" id="UP001367508"/>
    </source>
</evidence>
<protein>
    <submittedName>
        <fullName evidence="1">Uncharacterized protein</fullName>
    </submittedName>
</protein>
<evidence type="ECO:0000313" key="1">
    <source>
        <dbReference type="EMBL" id="KAK7344766.1"/>
    </source>
</evidence>
<dbReference type="EMBL" id="JAYMYQ010000003">
    <property type="protein sequence ID" value="KAK7344766.1"/>
    <property type="molecule type" value="Genomic_DNA"/>
</dbReference>
<organism evidence="1 2">
    <name type="scientific">Canavalia gladiata</name>
    <name type="common">Sword bean</name>
    <name type="synonym">Dolichos gladiatus</name>
    <dbReference type="NCBI Taxonomy" id="3824"/>
    <lineage>
        <taxon>Eukaryota</taxon>
        <taxon>Viridiplantae</taxon>
        <taxon>Streptophyta</taxon>
        <taxon>Embryophyta</taxon>
        <taxon>Tracheophyta</taxon>
        <taxon>Spermatophyta</taxon>
        <taxon>Magnoliopsida</taxon>
        <taxon>eudicotyledons</taxon>
        <taxon>Gunneridae</taxon>
        <taxon>Pentapetalae</taxon>
        <taxon>rosids</taxon>
        <taxon>fabids</taxon>
        <taxon>Fabales</taxon>
        <taxon>Fabaceae</taxon>
        <taxon>Papilionoideae</taxon>
        <taxon>50 kb inversion clade</taxon>
        <taxon>NPAAA clade</taxon>
        <taxon>indigoferoid/millettioid clade</taxon>
        <taxon>Phaseoleae</taxon>
        <taxon>Canavalia</taxon>
    </lineage>
</organism>
<proteinExistence type="predicted"/>
<name>A0AAN9QS43_CANGL</name>
<accession>A0AAN9QS43</accession>
<gene>
    <name evidence="1" type="ORF">VNO77_14795</name>
</gene>
<sequence>MCLDIFLSSTSIFCFIQYPSIVDDLVNTCFQSAPICSFLYKIRMSPKQQFSMPQECDSSIHDGLEHKTSINVLGIYSSA</sequence>
<keyword evidence="2" id="KW-1185">Reference proteome</keyword>
<dbReference type="Proteomes" id="UP001367508">
    <property type="component" value="Unassembled WGS sequence"/>
</dbReference>
<comment type="caution">
    <text evidence="1">The sequence shown here is derived from an EMBL/GenBank/DDBJ whole genome shotgun (WGS) entry which is preliminary data.</text>
</comment>